<reference evidence="1 2" key="1">
    <citation type="submission" date="2019-02" db="EMBL/GenBank/DDBJ databases">
        <title>Opniocepnalus argus genome.</title>
        <authorList>
            <person name="Zhou C."/>
            <person name="Xiao S."/>
        </authorList>
    </citation>
    <scope>NUCLEOTIDE SEQUENCE [LARGE SCALE GENOMIC DNA]</scope>
    <source>
        <strain evidence="1">OARG1902GOOAL</strain>
        <tissue evidence="1">Muscle</tissue>
    </source>
</reference>
<organism evidence="1 2">
    <name type="scientific">Channa argus</name>
    <name type="common">Northern snakehead</name>
    <name type="synonym">Ophicephalus argus</name>
    <dbReference type="NCBI Taxonomy" id="215402"/>
    <lineage>
        <taxon>Eukaryota</taxon>
        <taxon>Metazoa</taxon>
        <taxon>Chordata</taxon>
        <taxon>Craniata</taxon>
        <taxon>Vertebrata</taxon>
        <taxon>Euteleostomi</taxon>
        <taxon>Actinopterygii</taxon>
        <taxon>Neopterygii</taxon>
        <taxon>Teleostei</taxon>
        <taxon>Neoteleostei</taxon>
        <taxon>Acanthomorphata</taxon>
        <taxon>Anabantaria</taxon>
        <taxon>Anabantiformes</taxon>
        <taxon>Channoidei</taxon>
        <taxon>Channidae</taxon>
        <taxon>Channa</taxon>
    </lineage>
</organism>
<dbReference type="AlphaFoldDB" id="A0A6G1PLU2"/>
<dbReference type="EMBL" id="CM015717">
    <property type="protein sequence ID" value="KAF3691255.1"/>
    <property type="molecule type" value="Genomic_DNA"/>
</dbReference>
<dbReference type="Proteomes" id="UP000503349">
    <property type="component" value="Chromosome 6"/>
</dbReference>
<evidence type="ECO:0000313" key="1">
    <source>
        <dbReference type="EMBL" id="KAF3691255.1"/>
    </source>
</evidence>
<evidence type="ECO:0000313" key="2">
    <source>
        <dbReference type="Proteomes" id="UP000503349"/>
    </source>
</evidence>
<proteinExistence type="predicted"/>
<sequence>MLNMKPQAGDGSLAKPKYWQWGSSQMFITTVTNCASPPVSAGKQISLFAQMFYYTQSDVNDALMLKLDSDRCYLKP</sequence>
<gene>
    <name evidence="1" type="ORF">EXN66_Car006930</name>
</gene>
<reference evidence="2" key="2">
    <citation type="submission" date="2019-02" db="EMBL/GenBank/DDBJ databases">
        <title>Opniocepnalus argus Var Kimnra genome.</title>
        <authorList>
            <person name="Zhou C."/>
            <person name="Xiao S."/>
        </authorList>
    </citation>
    <scope>NUCLEOTIDE SEQUENCE [LARGE SCALE GENOMIC DNA]</scope>
</reference>
<accession>A0A6G1PLU2</accession>
<protein>
    <submittedName>
        <fullName evidence="1">Uncharacterized protein</fullName>
    </submittedName>
</protein>
<keyword evidence="2" id="KW-1185">Reference proteome</keyword>
<name>A0A6G1PLU2_CHAAH</name>